<reference evidence="2" key="1">
    <citation type="submission" date="2021-04" db="EMBL/GenBank/DDBJ databases">
        <authorList>
            <person name="Chebbi M.A.C M."/>
        </authorList>
    </citation>
    <scope>NUCLEOTIDE SEQUENCE</scope>
</reference>
<dbReference type="Proteomes" id="UP000786811">
    <property type="component" value="Unassembled WGS sequence"/>
</dbReference>
<keyword evidence="3" id="KW-1185">Reference proteome</keyword>
<gene>
    <name evidence="2" type="ORF">HICCMSTLAB_LOCUS4056</name>
</gene>
<feature type="domain" description="Reverse transcriptase" evidence="1">
    <location>
        <begin position="1"/>
        <end position="178"/>
    </location>
</feature>
<dbReference type="PANTHER" id="PTHR47027">
    <property type="entry name" value="REVERSE TRANSCRIPTASE DOMAIN-CONTAINING PROTEIN"/>
    <property type="match status" value="1"/>
</dbReference>
<dbReference type="EMBL" id="CAJNRD030001118">
    <property type="protein sequence ID" value="CAG5084250.1"/>
    <property type="molecule type" value="Genomic_DNA"/>
</dbReference>
<dbReference type="InterPro" id="IPR000477">
    <property type="entry name" value="RT_dom"/>
</dbReference>
<dbReference type="AlphaFoldDB" id="A0A8J2H9I7"/>
<proteinExistence type="predicted"/>
<dbReference type="Pfam" id="PF00078">
    <property type="entry name" value="RVT_1"/>
    <property type="match status" value="1"/>
</dbReference>
<dbReference type="OrthoDB" id="7615957at2759"/>
<evidence type="ECO:0000313" key="2">
    <source>
        <dbReference type="EMBL" id="CAG5084250.1"/>
    </source>
</evidence>
<dbReference type="GO" id="GO:0071897">
    <property type="term" value="P:DNA biosynthetic process"/>
    <property type="evidence" value="ECO:0007669"/>
    <property type="project" value="UniProtKB-ARBA"/>
</dbReference>
<organism evidence="2 3">
    <name type="scientific">Cotesia congregata</name>
    <name type="common">Parasitoid wasp</name>
    <name type="synonym">Apanteles congregatus</name>
    <dbReference type="NCBI Taxonomy" id="51543"/>
    <lineage>
        <taxon>Eukaryota</taxon>
        <taxon>Metazoa</taxon>
        <taxon>Ecdysozoa</taxon>
        <taxon>Arthropoda</taxon>
        <taxon>Hexapoda</taxon>
        <taxon>Insecta</taxon>
        <taxon>Pterygota</taxon>
        <taxon>Neoptera</taxon>
        <taxon>Endopterygota</taxon>
        <taxon>Hymenoptera</taxon>
        <taxon>Apocrita</taxon>
        <taxon>Ichneumonoidea</taxon>
        <taxon>Braconidae</taxon>
        <taxon>Microgastrinae</taxon>
        <taxon>Cotesia</taxon>
    </lineage>
</organism>
<dbReference type="PROSITE" id="PS50878">
    <property type="entry name" value="RT_POL"/>
    <property type="match status" value="1"/>
</dbReference>
<evidence type="ECO:0000259" key="1">
    <source>
        <dbReference type="PROSITE" id="PS50878"/>
    </source>
</evidence>
<dbReference type="PANTHER" id="PTHR47027:SF20">
    <property type="entry name" value="REVERSE TRANSCRIPTASE-LIKE PROTEIN WITH RNA-DIRECTED DNA POLYMERASE DOMAIN"/>
    <property type="match status" value="1"/>
</dbReference>
<name>A0A8J2H9I7_COTCN</name>
<comment type="caution">
    <text evidence="2">The sequence shown here is derived from an EMBL/GenBank/DDBJ whole genome shotgun (WGS) entry which is preliminary data.</text>
</comment>
<evidence type="ECO:0000313" key="3">
    <source>
        <dbReference type="Proteomes" id="UP000786811"/>
    </source>
</evidence>
<dbReference type="CDD" id="cd01650">
    <property type="entry name" value="RT_nLTR_like"/>
    <property type="match status" value="1"/>
</dbReference>
<dbReference type="SUPFAM" id="SSF56672">
    <property type="entry name" value="DNA/RNA polymerases"/>
    <property type="match status" value="1"/>
</dbReference>
<sequence>MSVRFQGIPAYALFVDFQRAFDSVPHDKLWNKLIHLGLSTKITNILKKLYASAEMQVRHENLLSEPIRITLGVLQGEILSALLFILYISDLVPHLQSKNIEGLNLGGSDHLLALKYADDLVLLSRTAVHLKNQLKALESYCDSNELTVNISKTKILRTSSSGRAGKRNETFFYKGSTIDLVSSYTYLGVTFNTSLQGDAATCMAINKNRIASGTVSSILTKLKAESWLGKVQTYNCMCRSMLLYLAHLWCLKPNNLERLESAHLEFYKKILSLPVCTPNYALRIELNLQHTSILVLKQALTWVIRILEMDESRLPKKCFLRLNALRYTFNNSKHNWVQQLAVLLNLVQEADLLNKLDPTIWKSRKQDILKKYSNHLKKLDADRYANSSSCQFILPNPIYNLSQVLNNPQRLIKPIIQIRLSNFYSSFISIDRETLTLTPQKHCQLCHLQENEDIIHFLTRCPFYQNVRTLFWGENTPQEIMEAVLGIHRQPNLKKILNYLKSCFNTKNNYSF</sequence>
<accession>A0A8J2H9I7</accession>
<dbReference type="InterPro" id="IPR043502">
    <property type="entry name" value="DNA/RNA_pol_sf"/>
</dbReference>
<protein>
    <submittedName>
        <fullName evidence="2">Similar to Transposon TX1 uncharacterized 149 kDa protein (Xenopus laevis)</fullName>
    </submittedName>
</protein>